<evidence type="ECO:0000313" key="2">
    <source>
        <dbReference type="Proteomes" id="UP000194137"/>
    </source>
</evidence>
<accession>A0A1W6ZLD1</accession>
<proteinExistence type="predicted"/>
<dbReference type="EMBL" id="CP021112">
    <property type="protein sequence ID" value="ARP97930.1"/>
    <property type="molecule type" value="Genomic_DNA"/>
</dbReference>
<reference evidence="1 2" key="1">
    <citation type="submission" date="2017-05" db="EMBL/GenBank/DDBJ databases">
        <title>Full genome sequence of Pseudorhodoplanes sinuspersici.</title>
        <authorList>
            <person name="Dastgheib S.M.M."/>
            <person name="Shavandi M."/>
            <person name="Tirandaz H."/>
        </authorList>
    </citation>
    <scope>NUCLEOTIDE SEQUENCE [LARGE SCALE GENOMIC DNA]</scope>
    <source>
        <strain evidence="1 2">RIPI110</strain>
    </source>
</reference>
<protein>
    <submittedName>
        <fullName evidence="1">Uncharacterized protein</fullName>
    </submittedName>
</protein>
<dbReference type="AlphaFoldDB" id="A0A1W6ZLD1"/>
<dbReference type="OrthoDB" id="5959103at2"/>
<gene>
    <name evidence="1" type="ORF">CAK95_01690</name>
</gene>
<sequence length="103" mass="11915">MTMQTELDFHALLHRFEQRLPLRIARASFFLRQPNARLWRIPSSGLLILGGVFSFLPILGIWMLPLGLLLLAIDVPPLQPPMARLLRWLERKWPGQNPPGEKQ</sequence>
<dbReference type="RefSeq" id="WP_086086249.1">
    <property type="nucleotide sequence ID" value="NZ_CP021112.1"/>
</dbReference>
<name>A0A1W6ZLD1_9HYPH</name>
<dbReference type="KEGG" id="psin:CAK95_01690"/>
<keyword evidence="2" id="KW-1185">Reference proteome</keyword>
<organism evidence="1 2">
    <name type="scientific">Pseudorhodoplanes sinuspersici</name>
    <dbReference type="NCBI Taxonomy" id="1235591"/>
    <lineage>
        <taxon>Bacteria</taxon>
        <taxon>Pseudomonadati</taxon>
        <taxon>Pseudomonadota</taxon>
        <taxon>Alphaproteobacteria</taxon>
        <taxon>Hyphomicrobiales</taxon>
        <taxon>Pseudorhodoplanes</taxon>
    </lineage>
</organism>
<dbReference type="STRING" id="1235591.CAK95_01690"/>
<dbReference type="Proteomes" id="UP000194137">
    <property type="component" value="Chromosome"/>
</dbReference>
<evidence type="ECO:0000313" key="1">
    <source>
        <dbReference type="EMBL" id="ARP97930.1"/>
    </source>
</evidence>